<dbReference type="Gene3D" id="1.25.40.290">
    <property type="entry name" value="ARM repeat domains"/>
    <property type="match status" value="1"/>
</dbReference>
<evidence type="ECO:0000313" key="1">
    <source>
        <dbReference type="EMBL" id="SUQ25867.1"/>
    </source>
</evidence>
<organism evidence="1 2">
    <name type="scientific">Fibrobacter succinogenes</name>
    <name type="common">Bacteroides succinogenes</name>
    <dbReference type="NCBI Taxonomy" id="833"/>
    <lineage>
        <taxon>Bacteria</taxon>
        <taxon>Pseudomonadati</taxon>
        <taxon>Fibrobacterota</taxon>
        <taxon>Fibrobacteria</taxon>
        <taxon>Fibrobacterales</taxon>
        <taxon>Fibrobacteraceae</taxon>
        <taxon>Fibrobacter</taxon>
    </lineage>
</organism>
<dbReference type="InterPro" id="IPR016024">
    <property type="entry name" value="ARM-type_fold"/>
</dbReference>
<accession>A0A380S7M6</accession>
<name>A0A380S7M6_FIBSU</name>
<dbReference type="InterPro" id="IPR014825">
    <property type="entry name" value="DNA_alkylation"/>
</dbReference>
<gene>
    <name evidence="1" type="ORF">SAMN05661053_2662</name>
</gene>
<dbReference type="Proteomes" id="UP000255423">
    <property type="component" value="Unassembled WGS sequence"/>
</dbReference>
<evidence type="ECO:0000313" key="2">
    <source>
        <dbReference type="Proteomes" id="UP000255423"/>
    </source>
</evidence>
<sequence length="220" mass="26033">MLRFTQEISLALRSIANEEEAHEMSKKAREQFEFLGIRLVPRREVTYPIFDKYPPKDGDELVSRVEDMWAQPYREFQYAACDYLFRHRVLLGGQHLNFLKKLIKTRAWRDTVDTLASCVLGDLALRLPALRTKIASWIRDPNIWVRRSAIIFQVQYKDRTDWPLLRQFCLTCAKDDDYYIRNGIGRALSEYARINPTEVRRFVQDNAFAEQTAQEILRLI</sequence>
<proteinExistence type="predicted"/>
<dbReference type="Pfam" id="PF08713">
    <property type="entry name" value="DNA_alkylation"/>
    <property type="match status" value="1"/>
</dbReference>
<dbReference type="RefSeq" id="WP_088640823.1">
    <property type="nucleotide sequence ID" value="NZ_CACZHM010000019.1"/>
</dbReference>
<dbReference type="SUPFAM" id="SSF48371">
    <property type="entry name" value="ARM repeat"/>
    <property type="match status" value="1"/>
</dbReference>
<dbReference type="PANTHER" id="PTHR34070:SF1">
    <property type="entry name" value="DNA ALKYLATION REPAIR PROTEIN"/>
    <property type="match status" value="1"/>
</dbReference>
<dbReference type="PANTHER" id="PTHR34070">
    <property type="entry name" value="ARMADILLO-TYPE FOLD"/>
    <property type="match status" value="1"/>
</dbReference>
<dbReference type="Gene3D" id="1.20.1660.10">
    <property type="entry name" value="Hypothetical protein (EF3068)"/>
    <property type="match status" value="1"/>
</dbReference>
<protein>
    <submittedName>
        <fullName evidence="1">3-methyladenine DNA glycosylase AlkD</fullName>
    </submittedName>
</protein>
<dbReference type="EMBL" id="UHJL01000004">
    <property type="protein sequence ID" value="SUQ25867.1"/>
    <property type="molecule type" value="Genomic_DNA"/>
</dbReference>
<reference evidence="1 2" key="1">
    <citation type="submission" date="2017-08" db="EMBL/GenBank/DDBJ databases">
        <authorList>
            <person name="de Groot N.N."/>
        </authorList>
    </citation>
    <scope>NUCLEOTIDE SEQUENCE [LARGE SCALE GENOMIC DNA]</scope>
    <source>
        <strain evidence="1 2">HM2</strain>
    </source>
</reference>
<dbReference type="AlphaFoldDB" id="A0A380S7M6"/>